<organism evidence="1 2">
    <name type="scientific">Kutzneria kofuensis</name>
    <dbReference type="NCBI Taxonomy" id="103725"/>
    <lineage>
        <taxon>Bacteria</taxon>
        <taxon>Bacillati</taxon>
        <taxon>Actinomycetota</taxon>
        <taxon>Actinomycetes</taxon>
        <taxon>Pseudonocardiales</taxon>
        <taxon>Pseudonocardiaceae</taxon>
        <taxon>Kutzneria</taxon>
    </lineage>
</organism>
<accession>A0A7W9KLI1</accession>
<keyword evidence="2" id="KW-1185">Reference proteome</keyword>
<dbReference type="SUPFAM" id="SSF51905">
    <property type="entry name" value="FAD/NAD(P)-binding domain"/>
    <property type="match status" value="1"/>
</dbReference>
<proteinExistence type="predicted"/>
<evidence type="ECO:0000313" key="1">
    <source>
        <dbReference type="EMBL" id="MBB5894797.1"/>
    </source>
</evidence>
<dbReference type="Proteomes" id="UP000585638">
    <property type="component" value="Unassembled WGS sequence"/>
</dbReference>
<protein>
    <submittedName>
        <fullName evidence="1">Uncharacterized protein</fullName>
    </submittedName>
</protein>
<dbReference type="RefSeq" id="WP_184866672.1">
    <property type="nucleotide sequence ID" value="NZ_BAAAWY010000019.1"/>
</dbReference>
<reference evidence="1 2" key="1">
    <citation type="submission" date="2020-08" db="EMBL/GenBank/DDBJ databases">
        <title>Sequencing the genomes of 1000 actinobacteria strains.</title>
        <authorList>
            <person name="Klenk H.-P."/>
        </authorList>
    </citation>
    <scope>NUCLEOTIDE SEQUENCE [LARGE SCALE GENOMIC DNA]</scope>
    <source>
        <strain evidence="1 2">DSM 43851</strain>
    </source>
</reference>
<dbReference type="EMBL" id="JACHIR010000001">
    <property type="protein sequence ID" value="MBB5894797.1"/>
    <property type="molecule type" value="Genomic_DNA"/>
</dbReference>
<dbReference type="AlphaFoldDB" id="A0A7W9KLI1"/>
<dbReference type="InterPro" id="IPR036188">
    <property type="entry name" value="FAD/NAD-bd_sf"/>
</dbReference>
<gene>
    <name evidence="1" type="ORF">BJ998_005993</name>
</gene>
<name>A0A7W9KLI1_9PSEU</name>
<dbReference type="Gene3D" id="3.50.50.60">
    <property type="entry name" value="FAD/NAD(P)-binding domain"/>
    <property type="match status" value="1"/>
</dbReference>
<sequence>MASCKLASLIGPGSAAAQHNSDWHDSVLDLTRRSDAAHLLPPHGIGANLALIDGSDLAAAIAAHDDLDQAVRAYEAVMLPRSTGAT</sequence>
<evidence type="ECO:0000313" key="2">
    <source>
        <dbReference type="Proteomes" id="UP000585638"/>
    </source>
</evidence>
<comment type="caution">
    <text evidence="1">The sequence shown here is derived from an EMBL/GenBank/DDBJ whole genome shotgun (WGS) entry which is preliminary data.</text>
</comment>